<dbReference type="Gene3D" id="1.20.120.1510">
    <property type="match status" value="1"/>
</dbReference>
<keyword evidence="2 7" id="KW-0548">Nucleotidyltransferase</keyword>
<evidence type="ECO:0000259" key="9">
    <source>
        <dbReference type="Pfam" id="PF08335"/>
    </source>
</evidence>
<evidence type="ECO:0000256" key="7">
    <source>
        <dbReference type="HAMAP-Rule" id="MF_00802"/>
    </source>
</evidence>
<dbReference type="Pfam" id="PF08335">
    <property type="entry name" value="GlnD_UR_UTase"/>
    <property type="match status" value="2"/>
</dbReference>
<dbReference type="GO" id="GO:0000287">
    <property type="term" value="F:magnesium ion binding"/>
    <property type="evidence" value="ECO:0007669"/>
    <property type="project" value="UniProtKB-UniRule"/>
</dbReference>
<comment type="catalytic activity">
    <reaction evidence="7">
        <text>[glutamine synthetase]-L-tyrosine + ATP = [glutamine synthetase]-O(4)-(5'-adenylyl)-L-tyrosine + diphosphate</text>
        <dbReference type="Rhea" id="RHEA:18589"/>
        <dbReference type="Rhea" id="RHEA-COMP:10660"/>
        <dbReference type="Rhea" id="RHEA-COMP:10661"/>
        <dbReference type="ChEBI" id="CHEBI:30616"/>
        <dbReference type="ChEBI" id="CHEBI:33019"/>
        <dbReference type="ChEBI" id="CHEBI:46858"/>
        <dbReference type="ChEBI" id="CHEBI:83624"/>
        <dbReference type="EC" id="2.7.7.42"/>
    </reaction>
</comment>
<evidence type="ECO:0000259" key="8">
    <source>
        <dbReference type="Pfam" id="PF03710"/>
    </source>
</evidence>
<dbReference type="GO" id="GO:0005524">
    <property type="term" value="F:ATP binding"/>
    <property type="evidence" value="ECO:0007669"/>
    <property type="project" value="UniProtKB-UniRule"/>
</dbReference>
<dbReference type="PANTHER" id="PTHR30621:SF0">
    <property type="entry name" value="BIFUNCTIONAL GLUTAMINE SYNTHETASE ADENYLYLTRANSFERASE_ADENYLYL-REMOVING ENZYME"/>
    <property type="match status" value="1"/>
</dbReference>
<dbReference type="GeneID" id="97240957"/>
<dbReference type="EC" id="2.7.7.89" evidence="7"/>
<evidence type="ECO:0000256" key="5">
    <source>
        <dbReference type="ARBA" id="ARBA00022842"/>
    </source>
</evidence>
<keyword evidence="5 7" id="KW-0460">Magnesium</keyword>
<feature type="domain" description="Glutamate-ammonia ligase adenylyltransferase repeated" evidence="8">
    <location>
        <begin position="582"/>
        <end position="822"/>
    </location>
</feature>
<dbReference type="OrthoDB" id="9759366at2"/>
<evidence type="ECO:0000313" key="11">
    <source>
        <dbReference type="Proteomes" id="UP000075787"/>
    </source>
</evidence>
<dbReference type="InterPro" id="IPR043519">
    <property type="entry name" value="NT_sf"/>
</dbReference>
<proteinExistence type="inferred from homology"/>
<dbReference type="EMBL" id="LPZR01000104">
    <property type="protein sequence ID" value="KYO53887.1"/>
    <property type="molecule type" value="Genomic_DNA"/>
</dbReference>
<dbReference type="NCBIfam" id="NF010706">
    <property type="entry name" value="PRK14108.1"/>
    <property type="match status" value="1"/>
</dbReference>
<dbReference type="GO" id="GO:0047388">
    <property type="term" value="F:[glutamine synthetase]-adenylyl-L-tyrosine phosphorylase activity"/>
    <property type="evidence" value="ECO:0007669"/>
    <property type="project" value="UniProtKB-EC"/>
</dbReference>
<dbReference type="GO" id="GO:0000820">
    <property type="term" value="P:regulation of glutamine family amino acid metabolic process"/>
    <property type="evidence" value="ECO:0007669"/>
    <property type="project" value="UniProtKB-UniRule"/>
</dbReference>
<dbReference type="Pfam" id="PF03710">
    <property type="entry name" value="GlnE"/>
    <property type="match status" value="2"/>
</dbReference>
<dbReference type="InterPro" id="IPR013546">
    <property type="entry name" value="PII_UdlTrfase/GS_AdlTrfase"/>
</dbReference>
<dbReference type="Gene3D" id="1.20.120.330">
    <property type="entry name" value="Nucleotidyltransferases domain 2"/>
    <property type="match status" value="2"/>
</dbReference>
<keyword evidence="1 7" id="KW-0808">Transferase</keyword>
<dbReference type="SUPFAM" id="SSF81301">
    <property type="entry name" value="Nucleotidyltransferase"/>
    <property type="match status" value="2"/>
</dbReference>
<feature type="region of interest" description="Adenylyl transferase" evidence="7">
    <location>
        <begin position="480"/>
        <end position="1012"/>
    </location>
</feature>
<dbReference type="EC" id="2.7.7.42" evidence="7"/>
<dbReference type="CDD" id="cd05401">
    <property type="entry name" value="NT_GlnE_GlnD_like"/>
    <property type="match status" value="2"/>
</dbReference>
<keyword evidence="4 7" id="KW-0067">ATP-binding</keyword>
<feature type="region of interest" description="Adenylyl removase" evidence="7">
    <location>
        <begin position="1"/>
        <end position="474"/>
    </location>
</feature>
<dbReference type="GO" id="GO:0008882">
    <property type="term" value="F:[glutamate-ammonia-ligase] adenylyltransferase activity"/>
    <property type="evidence" value="ECO:0007669"/>
    <property type="project" value="UniProtKB-UniRule"/>
</dbReference>
<comment type="function">
    <text evidence="7">Involved in the regulation of glutamine synthetase GlnA, a key enzyme in the process to assimilate ammonia. When cellular nitrogen levels are high, the C-terminal adenylyl transferase (AT) inactivates GlnA by covalent transfer of an adenylyl group from ATP to specific tyrosine residue of GlnA, thus reducing its activity. Conversely, when nitrogen levels are low, the N-terminal adenylyl removase (AR) activates GlnA by removing the adenylyl group by phosphorolysis, increasing its activity. The regulatory region of GlnE binds the signal transduction protein PII (GlnB) which indicates the nitrogen status of the cell.</text>
</comment>
<reference evidence="10 11" key="1">
    <citation type="submission" date="2015-12" db="EMBL/GenBank/DDBJ databases">
        <title>Genome sequence of Tistrella mobilis MCCC 1A02139.</title>
        <authorList>
            <person name="Lu L."/>
            <person name="Lai Q."/>
            <person name="Shao Z."/>
            <person name="Qian P."/>
        </authorList>
    </citation>
    <scope>NUCLEOTIDE SEQUENCE [LARGE SCALE GENOMIC DNA]</scope>
    <source>
        <strain evidence="10 11">MCCC 1A02139</strain>
    </source>
</reference>
<dbReference type="GO" id="GO:0005829">
    <property type="term" value="C:cytosol"/>
    <property type="evidence" value="ECO:0007669"/>
    <property type="project" value="TreeGrafter"/>
</dbReference>
<evidence type="ECO:0000256" key="6">
    <source>
        <dbReference type="ARBA" id="ARBA00023268"/>
    </source>
</evidence>
<dbReference type="HAMAP" id="MF_00802">
    <property type="entry name" value="GlnE"/>
    <property type="match status" value="1"/>
</dbReference>
<dbReference type="Proteomes" id="UP000075787">
    <property type="component" value="Unassembled WGS sequence"/>
</dbReference>
<organism evidence="10 11">
    <name type="scientific">Tistrella mobilis</name>
    <dbReference type="NCBI Taxonomy" id="171437"/>
    <lineage>
        <taxon>Bacteria</taxon>
        <taxon>Pseudomonadati</taxon>
        <taxon>Pseudomonadota</taxon>
        <taxon>Alphaproteobacteria</taxon>
        <taxon>Geminicoccales</taxon>
        <taxon>Geminicoccaceae</taxon>
        <taxon>Tistrella</taxon>
    </lineage>
</organism>
<evidence type="ECO:0000256" key="4">
    <source>
        <dbReference type="ARBA" id="ARBA00022840"/>
    </source>
</evidence>
<dbReference type="SUPFAM" id="SSF81593">
    <property type="entry name" value="Nucleotidyltransferase substrate binding subunit/domain"/>
    <property type="match status" value="2"/>
</dbReference>
<gene>
    <name evidence="7" type="primary">glnE</name>
    <name evidence="10" type="ORF">AUP44_26050</name>
</gene>
<evidence type="ECO:0000256" key="1">
    <source>
        <dbReference type="ARBA" id="ARBA00022679"/>
    </source>
</evidence>
<feature type="domain" description="PII-uridylyltransferase/Glutamine-synthetase adenylyltransferase" evidence="9">
    <location>
        <begin position="848"/>
        <end position="983"/>
    </location>
</feature>
<dbReference type="AlphaFoldDB" id="A0A162L9E9"/>
<name>A0A162L9E9_9PROT</name>
<dbReference type="Gene3D" id="3.30.460.10">
    <property type="entry name" value="Beta Polymerase, domain 2"/>
    <property type="match status" value="2"/>
</dbReference>
<evidence type="ECO:0000256" key="2">
    <source>
        <dbReference type="ARBA" id="ARBA00022695"/>
    </source>
</evidence>
<feature type="domain" description="Glutamate-ammonia ligase adenylyltransferase repeated" evidence="8">
    <location>
        <begin position="105"/>
        <end position="307"/>
    </location>
</feature>
<dbReference type="NCBIfam" id="NF008292">
    <property type="entry name" value="PRK11072.1"/>
    <property type="match status" value="1"/>
</dbReference>
<comment type="catalytic activity">
    <reaction evidence="7">
        <text>[glutamine synthetase]-O(4)-(5'-adenylyl)-L-tyrosine + phosphate = [glutamine synthetase]-L-tyrosine + ADP</text>
        <dbReference type="Rhea" id="RHEA:43716"/>
        <dbReference type="Rhea" id="RHEA-COMP:10660"/>
        <dbReference type="Rhea" id="RHEA-COMP:10661"/>
        <dbReference type="ChEBI" id="CHEBI:43474"/>
        <dbReference type="ChEBI" id="CHEBI:46858"/>
        <dbReference type="ChEBI" id="CHEBI:83624"/>
        <dbReference type="ChEBI" id="CHEBI:456216"/>
        <dbReference type="EC" id="2.7.7.89"/>
    </reaction>
</comment>
<comment type="caution">
    <text evidence="10">The sequence shown here is derived from an EMBL/GenBank/DDBJ whole genome shotgun (WGS) entry which is preliminary data.</text>
</comment>
<accession>A0A162L9E9</accession>
<feature type="domain" description="PII-uridylyltransferase/Glutamine-synthetase adenylyltransferase" evidence="9">
    <location>
        <begin position="330"/>
        <end position="469"/>
    </location>
</feature>
<comment type="cofactor">
    <cofactor evidence="7">
        <name>Mg(2+)</name>
        <dbReference type="ChEBI" id="CHEBI:18420"/>
    </cofactor>
</comment>
<protein>
    <recommendedName>
        <fullName evidence="7">Bifunctional glutamine synthetase adenylyltransferase/adenylyl-removing enzyme</fullName>
    </recommendedName>
    <alternativeName>
        <fullName evidence="7">ATP:glutamine synthetase adenylyltransferase</fullName>
    </alternativeName>
    <alternativeName>
        <fullName evidence="7">ATase</fullName>
    </alternativeName>
    <domain>
        <recommendedName>
            <fullName evidence="7">Glutamine synthetase adenylyl-L-tyrosine phosphorylase</fullName>
            <ecNumber evidence="7">2.7.7.89</ecNumber>
        </recommendedName>
        <alternativeName>
            <fullName evidence="7">Adenylyl removase</fullName>
            <shortName evidence="7">AR</shortName>
            <shortName evidence="7">AT-N</shortName>
        </alternativeName>
    </domain>
    <domain>
        <recommendedName>
            <fullName evidence="7">Glutamine synthetase adenylyl transferase</fullName>
            <ecNumber evidence="7">2.7.7.42</ecNumber>
        </recommendedName>
        <alternativeName>
            <fullName evidence="7">Adenylyl transferase</fullName>
            <shortName evidence="7">AT</shortName>
            <shortName evidence="7">AT-C</shortName>
        </alternativeName>
    </domain>
</protein>
<dbReference type="RefSeq" id="WP_062763388.1">
    <property type="nucleotide sequence ID" value="NZ_CP121045.1"/>
</dbReference>
<dbReference type="InterPro" id="IPR005190">
    <property type="entry name" value="GlnE_rpt_dom"/>
</dbReference>
<evidence type="ECO:0000313" key="10">
    <source>
        <dbReference type="EMBL" id="KYO53887.1"/>
    </source>
</evidence>
<keyword evidence="6 7" id="KW-0511">Multifunctional enzyme</keyword>
<evidence type="ECO:0000256" key="3">
    <source>
        <dbReference type="ARBA" id="ARBA00022741"/>
    </source>
</evidence>
<comment type="similarity">
    <text evidence="7">Belongs to the GlnE family.</text>
</comment>
<dbReference type="PANTHER" id="PTHR30621">
    <property type="entry name" value="GLUTAMINE SYNTHETASE ADENYLYLTRANSFERASE"/>
    <property type="match status" value="1"/>
</dbReference>
<sequence>MTAASPLLDAAPGHRLPVVADPDRAAIARERILERLGEAQGDAADDLAALRAFLEDPTGRRLIDGMACGSAYLTQLAVIEAPVLARTVRLGPVAAFDEIRAGFEALKRQGGTEAQVMAELRRLKRRAALVIGLADLAGIWSLAEVTGAVSDTAEAALQAAFAHLLRDAARRGEIRLDTPEDPGPTSGLFALGMGKFGACELNYSSDIDLIVLYEPERVQMADDRHPQPVFTRIARDLVKLMEARTAEGYVFRTDLRLRPDPASTPLALSAEAAEVYYESVGQNWERAAMIKARVVAGDETAGQLFLKRLTPFVWRKSLDFYAIADIHSIKRQINAHRSGDGLDLPGHNLKLGRGGIREIEFFCQTQQLIFGGRSPALRARATEAALDALVAEQRVEAPVAARLKTAYRLLRTIEHRLQMVDDAQTHSLPKDEAAFARVAAFSGFEDPAEFGRVLLDTLKGVEKAYAELFDDAPGLGTAEGNLVFTGTEDDPDTIETLERMGYREPSRVVARVREWHRGRVRATRSGRARQILTEIMPELLSRLGGTGDPDAAFMRFDAFLGELPSGVQIFALFHSNPELLELVAEAMGTAPKLSEQLARRPSLLEAVLDPDFFSELATPEALAADLERVLARAIDYEDTLDLTRRWAGERKFQVGVHILRGLTDADAAAPVLTAIADAVIGALLPRVLDEFAQAHGRMPGGRIAILAQGRLGSREMSIDSDLDLVIVYDASGEAGSDGSRPLGPSHYYARLAQRFISAISALTGEGRLYEIDTRLRPSGSSGPVASHLDAFRRYHREDAWTWEHMALTRARVVAASDDSLTQDLNQVVREVLLTPRDADRVVVEVADMRRRIAQEHGTEDCWQVKHVRGGLVDLEFLAQQLQLIHGPDMPGLLLGDTALVLARAGELGLIEDGAMLADAVRLQRRMLGLLRLTVTGRFDGRTAPPGLIAALARAARLDEGADAEAIGDVLRSCQARVHAHFDRYVTDVAARVKAEGAADAGADPKTAMETKR</sequence>
<keyword evidence="3 7" id="KW-0547">Nucleotide-binding</keyword>
<dbReference type="InterPro" id="IPR023057">
    <property type="entry name" value="GlnE"/>
</dbReference>